<feature type="domain" description="Calcineurin-like phosphoesterase" evidence="2">
    <location>
        <begin position="4"/>
        <end position="198"/>
    </location>
</feature>
<dbReference type="InterPro" id="IPR014576">
    <property type="entry name" value="Pesterase_YhaO"/>
</dbReference>
<dbReference type="InterPro" id="IPR041796">
    <property type="entry name" value="Mre11_N"/>
</dbReference>
<dbReference type="Proteomes" id="UP000026714">
    <property type="component" value="Unassembled WGS sequence"/>
</dbReference>
<dbReference type="InterPro" id="IPR050535">
    <property type="entry name" value="DNA_Repair-Maintenance_Comp"/>
</dbReference>
<gene>
    <name evidence="3" type="ORF">X805_28730</name>
</gene>
<dbReference type="PANTHER" id="PTHR30337">
    <property type="entry name" value="COMPONENT OF ATP-DEPENDENT DSDNA EXONUCLEASE"/>
    <property type="match status" value="1"/>
</dbReference>
<evidence type="ECO:0000256" key="1">
    <source>
        <dbReference type="ARBA" id="ARBA00022801"/>
    </source>
</evidence>
<sequence>MRWRFLHAADLHLDSPLRGLDRHEGAPVEPLRSATRRALIALVDLAIEREVQALLIAGDLYDGDWDDFRTGLFFHQQMNRLASRDIRVFIVRGNHDAESRITRQLPPMAHVHVFESRRGGTVDLPDSGVAIHGRSFSKPAVTEDLLPGYPPPVPGRFNIGLLHTSLTGNPDHDPYAPTTEARLIATGYDYWALGHIHQRQVVRESSPCIVYPGNLQGRHARETGPKGCELVEIEHGRIVRHEPVVLDVLRWHRLALDLGGIDDLEALARRIDPAFEALLAGETGPGCAVGVDAGAASRLHCVRVVLCGRSRLHGAEAAQPGLLEAAVRAQALQQAGRLWIEQVRVELASPLDRGALAARDDALGEVLREVDRLLADPQALRTWAEAALGAGANLPAELADLRPERLDEASWRALLRDAEAMVLAQLGRDLTT</sequence>
<accession>A0A059KJF0</accession>
<dbReference type="RefSeq" id="WP_037483315.1">
    <property type="nucleotide sequence ID" value="NZ_AZRA01000076.1"/>
</dbReference>
<dbReference type="PATRIC" id="fig|1286631.3.peg.2807"/>
<comment type="caution">
    <text evidence="3">The sequence shown here is derived from an EMBL/GenBank/DDBJ whole genome shotgun (WGS) entry which is preliminary data.</text>
</comment>
<keyword evidence="4" id="KW-1185">Reference proteome</keyword>
<dbReference type="eggNOG" id="COG0420">
    <property type="taxonomic scope" value="Bacteria"/>
</dbReference>
<dbReference type="PANTHER" id="PTHR30337:SF7">
    <property type="entry name" value="PHOSPHOESTERASE"/>
    <property type="match status" value="1"/>
</dbReference>
<dbReference type="GO" id="GO:0016787">
    <property type="term" value="F:hydrolase activity"/>
    <property type="evidence" value="ECO:0007669"/>
    <property type="project" value="UniProtKB-KW"/>
</dbReference>
<dbReference type="STRING" id="34103.SAMN05421778_11088"/>
<proteinExistence type="predicted"/>
<evidence type="ECO:0000313" key="3">
    <source>
        <dbReference type="EMBL" id="KDB51495.1"/>
    </source>
</evidence>
<dbReference type="CDD" id="cd00840">
    <property type="entry name" value="MPP_Mre11_N"/>
    <property type="match status" value="1"/>
</dbReference>
<dbReference type="AlphaFoldDB" id="A0A059KJF0"/>
<dbReference type="PIRSF" id="PIRSF033091">
    <property type="entry name" value="Pesterase_YhaO"/>
    <property type="match status" value="1"/>
</dbReference>
<evidence type="ECO:0000259" key="2">
    <source>
        <dbReference type="Pfam" id="PF00149"/>
    </source>
</evidence>
<dbReference type="Pfam" id="PF00149">
    <property type="entry name" value="Metallophos"/>
    <property type="match status" value="1"/>
</dbReference>
<keyword evidence="1" id="KW-0378">Hydrolase</keyword>
<dbReference type="SUPFAM" id="SSF56300">
    <property type="entry name" value="Metallo-dependent phosphatases"/>
    <property type="match status" value="1"/>
</dbReference>
<dbReference type="Gene3D" id="3.60.21.10">
    <property type="match status" value="1"/>
</dbReference>
<dbReference type="InterPro" id="IPR004843">
    <property type="entry name" value="Calcineurin-like_PHP"/>
</dbReference>
<dbReference type="InterPro" id="IPR029052">
    <property type="entry name" value="Metallo-depent_PP-like"/>
</dbReference>
<name>A0A059KJF0_9BURK</name>
<organism evidence="3 4">
    <name type="scientific">Sphaerotilus natans subsp. natans DSM 6575</name>
    <dbReference type="NCBI Taxonomy" id="1286631"/>
    <lineage>
        <taxon>Bacteria</taxon>
        <taxon>Pseudomonadati</taxon>
        <taxon>Pseudomonadota</taxon>
        <taxon>Betaproteobacteria</taxon>
        <taxon>Burkholderiales</taxon>
        <taxon>Sphaerotilaceae</taxon>
        <taxon>Sphaerotilus</taxon>
    </lineage>
</organism>
<evidence type="ECO:0000313" key="4">
    <source>
        <dbReference type="Proteomes" id="UP000026714"/>
    </source>
</evidence>
<dbReference type="EMBL" id="AZRA01000076">
    <property type="protein sequence ID" value="KDB51495.1"/>
    <property type="molecule type" value="Genomic_DNA"/>
</dbReference>
<reference evidence="3 4" key="1">
    <citation type="journal article" date="2014" name="FEMS Microbiol. Ecol.">
        <title>Sphaerotilus natans encrusted with nanoball-shaped Fe(III) oxide minerals formed by nitrate-reducing mixotrophic Fe(II) oxidation.</title>
        <authorList>
            <person name="Park S."/>
            <person name="Kim D.H."/>
            <person name="Lee J.H."/>
            <person name="Hur H.G."/>
        </authorList>
    </citation>
    <scope>NUCLEOTIDE SEQUENCE [LARGE SCALE GENOMIC DNA]</scope>
    <source>
        <strain evidence="3 4">DSM 6575</strain>
    </source>
</reference>
<protein>
    <submittedName>
        <fullName evidence="3">Putative metallophosphoesterase</fullName>
    </submittedName>
</protein>